<dbReference type="RefSeq" id="XP_073896486.1">
    <property type="nucleotide sequence ID" value="XM_074040385.1"/>
</dbReference>
<dbReference type="KEGG" id="mcf:102119241"/>
<proteinExistence type="predicted"/>
<dbReference type="Bgee" id="ENSMFAG00000039159">
    <property type="expression patterns" value="Expressed in frontal cortex and 4 other cell types or tissues"/>
</dbReference>
<reference evidence="1" key="3">
    <citation type="submission" date="2025-09" db="UniProtKB">
        <authorList>
            <consortium name="Ensembl"/>
        </authorList>
    </citation>
    <scope>IDENTIFICATION</scope>
</reference>
<dbReference type="Ensembl" id="ENSMFAT00000017768.2">
    <property type="protein sequence ID" value="ENSMFAP00000043478.2"/>
    <property type="gene ID" value="ENSMFAG00000039159.2"/>
</dbReference>
<protein>
    <recommendedName>
        <fullName evidence="3">Transmembrane protein 155</fullName>
    </recommendedName>
</protein>
<reference evidence="1 2" key="1">
    <citation type="submission" date="2013-03" db="EMBL/GenBank/DDBJ databases">
        <authorList>
            <person name="Warren W."/>
            <person name="Wilson R.K."/>
        </authorList>
    </citation>
    <scope>NUCLEOTIDE SEQUENCE</scope>
</reference>
<dbReference type="RefSeq" id="XP_045248765.1">
    <property type="nucleotide sequence ID" value="XM_045392830.3"/>
</dbReference>
<evidence type="ECO:0000313" key="1">
    <source>
        <dbReference type="Ensembl" id="ENSMFAP00000043478.2"/>
    </source>
</evidence>
<keyword evidence="2" id="KW-1185">Reference proteome</keyword>
<reference evidence="1" key="2">
    <citation type="submission" date="2025-08" db="UniProtKB">
        <authorList>
            <consortium name="Ensembl"/>
        </authorList>
    </citation>
    <scope>IDENTIFICATION</scope>
</reference>
<name>A0A2K5X1W6_MACFA</name>
<dbReference type="RefSeq" id="XP_045248766.1">
    <property type="nucleotide sequence ID" value="XM_045392831.3"/>
</dbReference>
<organism evidence="1 2">
    <name type="scientific">Macaca fascicularis</name>
    <name type="common">Crab-eating macaque</name>
    <name type="synonym">Cynomolgus monkey</name>
    <dbReference type="NCBI Taxonomy" id="9541"/>
    <lineage>
        <taxon>Eukaryota</taxon>
        <taxon>Metazoa</taxon>
        <taxon>Chordata</taxon>
        <taxon>Craniata</taxon>
        <taxon>Vertebrata</taxon>
        <taxon>Euteleostomi</taxon>
        <taxon>Mammalia</taxon>
        <taxon>Eutheria</taxon>
        <taxon>Euarchontoglires</taxon>
        <taxon>Primates</taxon>
        <taxon>Haplorrhini</taxon>
        <taxon>Catarrhini</taxon>
        <taxon>Cercopithecidae</taxon>
        <taxon>Cercopithecinae</taxon>
        <taxon>Macaca</taxon>
    </lineage>
</organism>
<sequence length="154" mass="16750">MTVWACKKKAGTTGDGSFLQMVFKMASDLIKTILVVALVSKLGTAVDAELMPSGVILQNKRENLPRVCHALAFLGMARCQDLFLVRLQGWKLGTRFQDGPCSCPQEGGGSPQRKRGMPVRIHLLFKSFLSRPIAFAFISLARTVSLATAIGKIV</sequence>
<dbReference type="Proteomes" id="UP000233100">
    <property type="component" value="Chromosome 5"/>
</dbReference>
<evidence type="ECO:0000313" key="2">
    <source>
        <dbReference type="Proteomes" id="UP000233100"/>
    </source>
</evidence>
<evidence type="ECO:0008006" key="3">
    <source>
        <dbReference type="Google" id="ProtNLM"/>
    </source>
</evidence>
<dbReference type="GeneTree" id="ENSGT00640000091653"/>
<dbReference type="VEuPathDB" id="HostDB:ENSMFAG00000039159"/>
<accession>A0A2K5X1W6</accession>
<dbReference type="GeneID" id="102119241"/>
<dbReference type="RefSeq" id="XP_073896487.1">
    <property type="nucleotide sequence ID" value="XM_074040386.1"/>
</dbReference>
<dbReference type="AlphaFoldDB" id="A0A2K5X1W6"/>
<dbReference type="RefSeq" id="XP_065401504.1">
    <property type="nucleotide sequence ID" value="XM_065545432.2"/>
</dbReference>